<sequence length="807" mass="89655">MRRCSSDRLDVQQWAAPARLAAPFARAPRSSSARPRRTLVALLSVLAIALCSLISPAVHAQGSPSPSPEGRVRVSYWEKWTGMEKEAMESVIQDFHRSQSRIWVDYQSVSQYQHKTLIATAGGDPPDIAGLLAADIADFAEKNALVPLDELMRGTHMGRESFLPVYWDMGVYRDHVWAVVSVPNVVSLYWNKDLFAKAGLDPDRPPRTIAELDAMAEKLTVVEGGRIAQLGFMPADTNWWPYGWGFWFGARLWDGGANITIDSPENVRAFSWFQGYGKRHDAGQLQNFTSSFGNFASAQNPFLSGKLAMVLQGIWMGNFIQKFSPEMRWGAAAFPSEKEGGPPVAIADADMLVIPSGAKHPSEAFAFLEYLTQQGPMEKLCLGQRKLSPLRSVSPEFYRAHKNPFIKSLQDLAASPGATPQPRISVWNEYTLEIRNASQRLWLGEATADQALGDVKTVVQKSWDRHRHRQDAAPSRWLSVLPFGLIGLLGVGLVGAARREQRRLAQTSGVEKPVRSNASLRKGLAFFSPWGIGLLVFLAYPVASSIVYSFCDYSVLSPPRWIGLQNFIDLFQDEVFWIALKNTLIYVVIALPLGLTVALFFALLLDAKLRGSSIYRTLIFLPTLVPVVAGATIWIWMLNGEFGVINHFLHEASFGLFPKTSWLAERRFALPSLILVSTWTVGQTVLTLLAAMRDVPRSIYEAADIDGASFWQKIRHVTIPMISPVIYFNAIMGIIGALQVFATPYIMTAGGPARATLFYTQRMHENAFYFLRMGYACAMAWILFLVVLGLTALAHRLGHTRVHYGGA</sequence>
<dbReference type="InterPro" id="IPR051393">
    <property type="entry name" value="ABC_transporter_permease"/>
</dbReference>
<evidence type="ECO:0000256" key="1">
    <source>
        <dbReference type="ARBA" id="ARBA00004651"/>
    </source>
</evidence>
<keyword evidence="6 7" id="KW-0472">Membrane</keyword>
<dbReference type="PROSITE" id="PS50928">
    <property type="entry name" value="ABC_TM1"/>
    <property type="match status" value="1"/>
</dbReference>
<dbReference type="Gene3D" id="3.40.190.10">
    <property type="entry name" value="Periplasmic binding protein-like II"/>
    <property type="match status" value="2"/>
</dbReference>
<dbReference type="SUPFAM" id="SSF161098">
    <property type="entry name" value="MetI-like"/>
    <property type="match status" value="1"/>
</dbReference>
<evidence type="ECO:0000259" key="8">
    <source>
        <dbReference type="PROSITE" id="PS50928"/>
    </source>
</evidence>
<dbReference type="RefSeq" id="WP_271915847.1">
    <property type="nucleotide sequence ID" value="NZ_JAQNDO010000001.1"/>
</dbReference>
<dbReference type="Gene3D" id="1.10.3720.10">
    <property type="entry name" value="MetI-like"/>
    <property type="match status" value="1"/>
</dbReference>
<accession>A0ABT5EFU0</accession>
<comment type="subcellular location">
    <subcellularLocation>
        <location evidence="1 7">Cell membrane</location>
        <topology evidence="1 7">Multi-pass membrane protein</topology>
    </subcellularLocation>
</comment>
<keyword evidence="3" id="KW-1003">Cell membrane</keyword>
<feature type="transmembrane region" description="Helical" evidence="7">
    <location>
        <begin position="767"/>
        <end position="793"/>
    </location>
</feature>
<keyword evidence="10" id="KW-1185">Reference proteome</keyword>
<protein>
    <submittedName>
        <fullName evidence="9">Extracellular solute-binding protein</fullName>
    </submittedName>
</protein>
<feature type="transmembrane region" description="Helical" evidence="7">
    <location>
        <begin position="584"/>
        <end position="605"/>
    </location>
</feature>
<feature type="transmembrane region" description="Helical" evidence="7">
    <location>
        <begin position="668"/>
        <end position="691"/>
    </location>
</feature>
<keyword evidence="5 7" id="KW-1133">Transmembrane helix</keyword>
<evidence type="ECO:0000256" key="4">
    <source>
        <dbReference type="ARBA" id="ARBA00022692"/>
    </source>
</evidence>
<dbReference type="EMBL" id="JAQNDO010000001">
    <property type="protein sequence ID" value="MDC0740646.1"/>
    <property type="molecule type" value="Genomic_DNA"/>
</dbReference>
<feature type="transmembrane region" description="Helical" evidence="7">
    <location>
        <begin position="725"/>
        <end position="747"/>
    </location>
</feature>
<comment type="caution">
    <text evidence="9">The sequence shown here is derived from an EMBL/GenBank/DDBJ whole genome shotgun (WGS) entry which is preliminary data.</text>
</comment>
<reference evidence="9 10" key="1">
    <citation type="submission" date="2022-11" db="EMBL/GenBank/DDBJ databases">
        <title>Minimal conservation of predation-associated metabolite biosynthetic gene clusters underscores biosynthetic potential of Myxococcota including descriptions for ten novel species: Archangium lansinium sp. nov., Myxococcus landrumus sp. nov., Nannocystis bai.</title>
        <authorList>
            <person name="Ahearne A."/>
            <person name="Stevens C."/>
            <person name="Dowd S."/>
        </authorList>
    </citation>
    <scope>NUCLEOTIDE SEQUENCE [LARGE SCALE GENOMIC DNA]</scope>
    <source>
        <strain evidence="9 10">RJM3</strain>
    </source>
</reference>
<gene>
    <name evidence="9" type="ORF">POL67_04765</name>
</gene>
<dbReference type="InterPro" id="IPR000515">
    <property type="entry name" value="MetI-like"/>
</dbReference>
<evidence type="ECO:0000313" key="9">
    <source>
        <dbReference type="EMBL" id="MDC0740646.1"/>
    </source>
</evidence>
<evidence type="ECO:0000256" key="7">
    <source>
        <dbReference type="RuleBase" id="RU363032"/>
    </source>
</evidence>
<dbReference type="InterPro" id="IPR035906">
    <property type="entry name" value="MetI-like_sf"/>
</dbReference>
<evidence type="ECO:0000256" key="3">
    <source>
        <dbReference type="ARBA" id="ARBA00022475"/>
    </source>
</evidence>
<feature type="transmembrane region" description="Helical" evidence="7">
    <location>
        <begin position="524"/>
        <end position="550"/>
    </location>
</feature>
<dbReference type="CDD" id="cd14748">
    <property type="entry name" value="PBP2_UgpB"/>
    <property type="match status" value="1"/>
</dbReference>
<dbReference type="InterPro" id="IPR006059">
    <property type="entry name" value="SBP"/>
</dbReference>
<keyword evidence="2 7" id="KW-0813">Transport</keyword>
<evidence type="ECO:0000256" key="6">
    <source>
        <dbReference type="ARBA" id="ARBA00023136"/>
    </source>
</evidence>
<feature type="domain" description="ABC transmembrane type-1" evidence="8">
    <location>
        <begin position="580"/>
        <end position="794"/>
    </location>
</feature>
<comment type="similarity">
    <text evidence="7">Belongs to the binding-protein-dependent transport system permease family.</text>
</comment>
<dbReference type="Pfam" id="PF01547">
    <property type="entry name" value="SBP_bac_1"/>
    <property type="match status" value="1"/>
</dbReference>
<evidence type="ECO:0000313" key="10">
    <source>
        <dbReference type="Proteomes" id="UP001221411"/>
    </source>
</evidence>
<name>A0ABT5EFU0_9BACT</name>
<dbReference type="Proteomes" id="UP001221411">
    <property type="component" value="Unassembled WGS sequence"/>
</dbReference>
<proteinExistence type="inferred from homology"/>
<feature type="transmembrane region" description="Helical" evidence="7">
    <location>
        <begin position="617"/>
        <end position="637"/>
    </location>
</feature>
<dbReference type="CDD" id="cd06261">
    <property type="entry name" value="TM_PBP2"/>
    <property type="match status" value="1"/>
</dbReference>
<keyword evidence="4 7" id="KW-0812">Transmembrane</keyword>
<dbReference type="Pfam" id="PF00528">
    <property type="entry name" value="BPD_transp_1"/>
    <property type="match status" value="1"/>
</dbReference>
<feature type="transmembrane region" description="Helical" evidence="7">
    <location>
        <begin position="477"/>
        <end position="497"/>
    </location>
</feature>
<dbReference type="PANTHER" id="PTHR30193">
    <property type="entry name" value="ABC TRANSPORTER PERMEASE PROTEIN"/>
    <property type="match status" value="1"/>
</dbReference>
<organism evidence="9 10">
    <name type="scientific">Polyangium mundeleinium</name>
    <dbReference type="NCBI Taxonomy" id="2995306"/>
    <lineage>
        <taxon>Bacteria</taxon>
        <taxon>Pseudomonadati</taxon>
        <taxon>Myxococcota</taxon>
        <taxon>Polyangia</taxon>
        <taxon>Polyangiales</taxon>
        <taxon>Polyangiaceae</taxon>
        <taxon>Polyangium</taxon>
    </lineage>
</organism>
<evidence type="ECO:0000256" key="5">
    <source>
        <dbReference type="ARBA" id="ARBA00022989"/>
    </source>
</evidence>
<evidence type="ECO:0000256" key="2">
    <source>
        <dbReference type="ARBA" id="ARBA00022448"/>
    </source>
</evidence>
<dbReference type="SUPFAM" id="SSF53850">
    <property type="entry name" value="Periplasmic binding protein-like II"/>
    <property type="match status" value="1"/>
</dbReference>
<dbReference type="PANTHER" id="PTHR30193:SF1">
    <property type="entry name" value="ABC TRANSPORTER PERMEASE PROTEIN YESP-RELATED"/>
    <property type="match status" value="1"/>
</dbReference>